<evidence type="ECO:0000256" key="1">
    <source>
        <dbReference type="SAM" id="Phobius"/>
    </source>
</evidence>
<dbReference type="OrthoDB" id="10500156at2759"/>
<evidence type="ECO:0000256" key="2">
    <source>
        <dbReference type="SAM" id="SignalP"/>
    </source>
</evidence>
<reference evidence="4" key="1">
    <citation type="submission" date="2017-03" db="EMBL/GenBank/DDBJ databases">
        <title>Phytopthora megakarya and P. palmivora, two closely related causual agents of cacao black pod achieved similar genome size and gene model numbers by different mechanisms.</title>
        <authorList>
            <person name="Ali S."/>
            <person name="Shao J."/>
            <person name="Larry D.J."/>
            <person name="Kronmiller B."/>
            <person name="Shen D."/>
            <person name="Strem M.D."/>
            <person name="Melnick R.L."/>
            <person name="Guiltinan M.J."/>
            <person name="Tyler B.M."/>
            <person name="Meinhardt L.W."/>
            <person name="Bailey B.A."/>
        </authorList>
    </citation>
    <scope>NUCLEOTIDE SEQUENCE [LARGE SCALE GENOMIC DNA]</scope>
    <source>
        <strain evidence="4">zdho120</strain>
    </source>
</reference>
<keyword evidence="1" id="KW-0472">Membrane</keyword>
<sequence length="251" mass="28261">MSGSVLVITAVVFATVRTKPTYQPGTQRTWFQILDLKYAEFALEEDFESTNEDVIDKLYGSLIYNKFIYQNIFKAVVVLFALVFISMAVVALRCACSPLVAYSAMNATLNEILGHVLQATSTFSISPWVKAFIHLTEKHQLFGGNSLYRLTTEIHDELAFDVDITNDNSPNVLVIDIESFQYQDSHYLVGEMDPHNLEKGTSILHHWVSYTLRELGSISSIPWFGERVILATTQAAKCRLGMVINVYAMSK</sequence>
<dbReference type="AlphaFoldDB" id="A0A225VS51"/>
<keyword evidence="4" id="KW-1185">Reference proteome</keyword>
<protein>
    <submittedName>
        <fullName evidence="3">Sulfatase</fullName>
    </submittedName>
</protein>
<keyword evidence="1" id="KW-0812">Transmembrane</keyword>
<gene>
    <name evidence="3" type="ORF">PHMEG_00019100</name>
</gene>
<evidence type="ECO:0000313" key="3">
    <source>
        <dbReference type="EMBL" id="OWZ08371.1"/>
    </source>
</evidence>
<keyword evidence="2" id="KW-0732">Signal</keyword>
<feature type="transmembrane region" description="Helical" evidence="1">
    <location>
        <begin position="72"/>
        <end position="95"/>
    </location>
</feature>
<feature type="signal peptide" evidence="2">
    <location>
        <begin position="1"/>
        <end position="18"/>
    </location>
</feature>
<comment type="caution">
    <text evidence="3">The sequence shown here is derived from an EMBL/GenBank/DDBJ whole genome shotgun (WGS) entry which is preliminary data.</text>
</comment>
<dbReference type="EMBL" id="NBNE01003179">
    <property type="protein sequence ID" value="OWZ08371.1"/>
    <property type="molecule type" value="Genomic_DNA"/>
</dbReference>
<name>A0A225VS51_9STRA</name>
<accession>A0A225VS51</accession>
<proteinExistence type="predicted"/>
<dbReference type="STRING" id="4795.A0A225VS51"/>
<evidence type="ECO:0000313" key="4">
    <source>
        <dbReference type="Proteomes" id="UP000198211"/>
    </source>
</evidence>
<feature type="chain" id="PRO_5013370692" evidence="2">
    <location>
        <begin position="19"/>
        <end position="251"/>
    </location>
</feature>
<dbReference type="Proteomes" id="UP000198211">
    <property type="component" value="Unassembled WGS sequence"/>
</dbReference>
<keyword evidence="1" id="KW-1133">Transmembrane helix</keyword>
<organism evidence="3 4">
    <name type="scientific">Phytophthora megakarya</name>
    <dbReference type="NCBI Taxonomy" id="4795"/>
    <lineage>
        <taxon>Eukaryota</taxon>
        <taxon>Sar</taxon>
        <taxon>Stramenopiles</taxon>
        <taxon>Oomycota</taxon>
        <taxon>Peronosporomycetes</taxon>
        <taxon>Peronosporales</taxon>
        <taxon>Peronosporaceae</taxon>
        <taxon>Phytophthora</taxon>
    </lineage>
</organism>